<evidence type="ECO:0000256" key="3">
    <source>
        <dbReference type="ARBA" id="ARBA00047960"/>
    </source>
</evidence>
<dbReference type="Proteomes" id="UP000271337">
    <property type="component" value="Unassembled WGS sequence"/>
</dbReference>
<dbReference type="InterPro" id="IPR001853">
    <property type="entry name" value="DSBA-like_thioredoxin_dom"/>
</dbReference>
<evidence type="ECO:0000313" key="7">
    <source>
        <dbReference type="EMBL" id="RMX96370.1"/>
    </source>
</evidence>
<evidence type="ECO:0000256" key="1">
    <source>
        <dbReference type="ARBA" id="ARBA00006494"/>
    </source>
</evidence>
<dbReference type="Gene3D" id="3.40.30.10">
    <property type="entry name" value="Glutaredoxin"/>
    <property type="match status" value="1"/>
</dbReference>
<dbReference type="GO" id="GO:0006749">
    <property type="term" value="P:glutathione metabolic process"/>
    <property type="evidence" value="ECO:0007669"/>
    <property type="project" value="TreeGrafter"/>
</dbReference>
<reference evidence="7 8" key="1">
    <citation type="journal article" date="2018" name="BMC Genomics">
        <title>Genomic evidence for intraspecific hybridization in a clonal and extremely halotolerant yeast.</title>
        <authorList>
            <person name="Gostincar C."/>
            <person name="Stajich J.E."/>
            <person name="Zupancic J."/>
            <person name="Zalar P."/>
            <person name="Gunde-Cimerman N."/>
        </authorList>
    </citation>
    <scope>NUCLEOTIDE SEQUENCE [LARGE SCALE GENOMIC DNA]</scope>
    <source>
        <strain evidence="7 8">EXF-6669</strain>
    </source>
</reference>
<feature type="active site" description="Nucleophile" evidence="5">
    <location>
        <position position="14"/>
    </location>
</feature>
<dbReference type="GO" id="GO:0005739">
    <property type="term" value="C:mitochondrion"/>
    <property type="evidence" value="ECO:0007669"/>
    <property type="project" value="TreeGrafter"/>
</dbReference>
<accession>A0A3M6Y0U2</accession>
<feature type="domain" description="DSBA-like thioredoxin" evidence="6">
    <location>
        <begin position="6"/>
        <end position="212"/>
    </location>
</feature>
<keyword evidence="2 4" id="KW-0808">Transferase</keyword>
<proteinExistence type="inferred from homology"/>
<evidence type="ECO:0000256" key="5">
    <source>
        <dbReference type="PIRSR" id="PIRSR006386-1"/>
    </source>
</evidence>
<dbReference type="InterPro" id="IPR036249">
    <property type="entry name" value="Thioredoxin-like_sf"/>
</dbReference>
<organism evidence="7 8">
    <name type="scientific">Hortaea werneckii</name>
    <name type="common">Black yeast</name>
    <name type="synonym">Cladosporium werneckii</name>
    <dbReference type="NCBI Taxonomy" id="91943"/>
    <lineage>
        <taxon>Eukaryota</taxon>
        <taxon>Fungi</taxon>
        <taxon>Dikarya</taxon>
        <taxon>Ascomycota</taxon>
        <taxon>Pezizomycotina</taxon>
        <taxon>Dothideomycetes</taxon>
        <taxon>Dothideomycetidae</taxon>
        <taxon>Mycosphaerellales</taxon>
        <taxon>Teratosphaeriaceae</taxon>
        <taxon>Hortaea</taxon>
    </lineage>
</organism>
<dbReference type="PANTHER" id="PTHR42943">
    <property type="entry name" value="GLUTATHIONE S-TRANSFERASE KAPPA"/>
    <property type="match status" value="1"/>
</dbReference>
<dbReference type="GO" id="GO:0005777">
    <property type="term" value="C:peroxisome"/>
    <property type="evidence" value="ECO:0007669"/>
    <property type="project" value="TreeGrafter"/>
</dbReference>
<evidence type="ECO:0000313" key="8">
    <source>
        <dbReference type="Proteomes" id="UP000271337"/>
    </source>
</evidence>
<comment type="caution">
    <text evidence="7">The sequence shown here is derived from an EMBL/GenBank/DDBJ whole genome shotgun (WGS) entry which is preliminary data.</text>
</comment>
<sequence length="225" mass="25153">MARPKLTVYLDIISPFAYMAFYVTKNSPIFKQCDVNYVPIFLGGLMQKCNNRPPIEINNKGAYIFHQRERWATRFSIPFAPTSPEPFPQLTLQVQRTLCAIMLTQPASTLDACFAALYHAFWVDLVSPINKPENFLPVLARALGDGEKGSKLAREMFERGNSAEAKKALAGNTEQAFQEGAFGLPWFVATDAEGRKEGFWGFDHLGQVVDHLGLERVGGGYRAML</sequence>
<dbReference type="InterPro" id="IPR051924">
    <property type="entry name" value="GST_Kappa/NadH"/>
</dbReference>
<dbReference type="PANTHER" id="PTHR42943:SF2">
    <property type="entry name" value="GLUTATHIONE S-TRANSFERASE KAPPA 1"/>
    <property type="match status" value="1"/>
</dbReference>
<protein>
    <recommendedName>
        <fullName evidence="4">Glutathione S-transferase kappa</fullName>
        <ecNumber evidence="4">2.5.1.18</ecNumber>
    </recommendedName>
</protein>
<dbReference type="GO" id="GO:0004364">
    <property type="term" value="F:glutathione transferase activity"/>
    <property type="evidence" value="ECO:0007669"/>
    <property type="project" value="UniProtKB-UniRule"/>
</dbReference>
<dbReference type="SUPFAM" id="SSF52833">
    <property type="entry name" value="Thioredoxin-like"/>
    <property type="match status" value="1"/>
</dbReference>
<dbReference type="GO" id="GO:0004602">
    <property type="term" value="F:glutathione peroxidase activity"/>
    <property type="evidence" value="ECO:0007669"/>
    <property type="project" value="TreeGrafter"/>
</dbReference>
<dbReference type="OrthoDB" id="4664297at2759"/>
<evidence type="ECO:0000256" key="4">
    <source>
        <dbReference type="PIRNR" id="PIRNR006386"/>
    </source>
</evidence>
<gene>
    <name evidence="7" type="ORF">D0867_13171</name>
</gene>
<dbReference type="EMBL" id="QWIL01002171">
    <property type="protein sequence ID" value="RMX96370.1"/>
    <property type="molecule type" value="Genomic_DNA"/>
</dbReference>
<dbReference type="PIRSF" id="PIRSF006386">
    <property type="entry name" value="HCCAis_GSTk"/>
    <property type="match status" value="1"/>
</dbReference>
<dbReference type="InterPro" id="IPR014440">
    <property type="entry name" value="HCCAis_GSTk"/>
</dbReference>
<name>A0A3M6Y0U2_HORWE</name>
<evidence type="ECO:0000256" key="2">
    <source>
        <dbReference type="ARBA" id="ARBA00022679"/>
    </source>
</evidence>
<comment type="catalytic activity">
    <reaction evidence="3 4">
        <text>RX + glutathione = an S-substituted glutathione + a halide anion + H(+)</text>
        <dbReference type="Rhea" id="RHEA:16437"/>
        <dbReference type="ChEBI" id="CHEBI:15378"/>
        <dbReference type="ChEBI" id="CHEBI:16042"/>
        <dbReference type="ChEBI" id="CHEBI:17792"/>
        <dbReference type="ChEBI" id="CHEBI:57925"/>
        <dbReference type="ChEBI" id="CHEBI:90779"/>
        <dbReference type="EC" id="2.5.1.18"/>
    </reaction>
</comment>
<dbReference type="Pfam" id="PF01323">
    <property type="entry name" value="DSBA"/>
    <property type="match status" value="1"/>
</dbReference>
<dbReference type="FunFam" id="3.40.30.10:FF:000096">
    <property type="entry name" value="Glutathione S-transferase kappa"/>
    <property type="match status" value="1"/>
</dbReference>
<dbReference type="EC" id="2.5.1.18" evidence="4"/>
<evidence type="ECO:0000259" key="6">
    <source>
        <dbReference type="Pfam" id="PF01323"/>
    </source>
</evidence>
<dbReference type="VEuPathDB" id="FungiDB:BTJ68_04992"/>
<comment type="similarity">
    <text evidence="1 4">Belongs to the GST superfamily. Kappa family.</text>
</comment>
<dbReference type="AlphaFoldDB" id="A0A3M6Y0U2"/>